<dbReference type="GeneID" id="4837575"/>
<dbReference type="GO" id="GO:0031267">
    <property type="term" value="F:small GTPase binding"/>
    <property type="evidence" value="ECO:0007669"/>
    <property type="project" value="InterPro"/>
</dbReference>
<dbReference type="GO" id="GO:0005635">
    <property type="term" value="C:nuclear envelope"/>
    <property type="evidence" value="ECO:0007669"/>
    <property type="project" value="TreeGrafter"/>
</dbReference>
<dbReference type="PROSITE" id="PS50166">
    <property type="entry name" value="IMPORTIN_B_NT"/>
    <property type="match status" value="1"/>
</dbReference>
<dbReference type="InterPro" id="IPR058669">
    <property type="entry name" value="TPR_IPO7/11-like"/>
</dbReference>
<dbReference type="InParanoid" id="A3LPI6"/>
<dbReference type="InterPro" id="IPR011989">
    <property type="entry name" value="ARM-like"/>
</dbReference>
<dbReference type="PANTHER" id="PTHR10997:SF7">
    <property type="entry name" value="IMPORTIN-11"/>
    <property type="match status" value="1"/>
</dbReference>
<gene>
    <name evidence="6" type="ORF">PICST_87941</name>
</gene>
<reference evidence="6 7" key="1">
    <citation type="journal article" date="2007" name="Nat. Biotechnol.">
        <title>Genome sequence of the lignocellulose-bioconverting and xylose-fermenting yeast Pichia stipitis.</title>
        <authorList>
            <person name="Jeffries T.W."/>
            <person name="Grigoriev I.V."/>
            <person name="Grimwood J."/>
            <person name="Laplaza J.M."/>
            <person name="Aerts A."/>
            <person name="Salamov A."/>
            <person name="Schmutz J."/>
            <person name="Lindquist E."/>
            <person name="Dehal P."/>
            <person name="Shapiro H."/>
            <person name="Jin Y.S."/>
            <person name="Passoth V."/>
            <person name="Richardson P.M."/>
        </authorList>
    </citation>
    <scope>NUCLEOTIDE SEQUENCE [LARGE SCALE GENOMIC DNA]</scope>
    <source>
        <strain evidence="7">ATCC 58785 / CBS 6054 / NBRC 10063 / NRRL Y-11545</strain>
    </source>
</reference>
<evidence type="ECO:0000256" key="1">
    <source>
        <dbReference type="ARBA" id="ARBA00004123"/>
    </source>
</evidence>
<comment type="similarity">
    <text evidence="2">Belongs to the importin beta family.</text>
</comment>
<dbReference type="EMBL" id="CP000496">
    <property type="protein sequence ID" value="ABN64499.2"/>
    <property type="molecule type" value="Genomic_DNA"/>
</dbReference>
<dbReference type="InterPro" id="IPR001494">
    <property type="entry name" value="Importin-beta_N"/>
</dbReference>
<dbReference type="Pfam" id="PF03810">
    <property type="entry name" value="IBN_N"/>
    <property type="match status" value="1"/>
</dbReference>
<dbReference type="GO" id="GO:0061608">
    <property type="term" value="F:nuclear import signal receptor activity"/>
    <property type="evidence" value="ECO:0007669"/>
    <property type="project" value="EnsemblFungi"/>
</dbReference>
<dbReference type="OrthoDB" id="361693at2759"/>
<accession>A3LPI6</accession>
<dbReference type="OMA" id="SFHYVFH"/>
<evidence type="ECO:0000256" key="2">
    <source>
        <dbReference type="ARBA" id="ARBA00007991"/>
    </source>
</evidence>
<keyword evidence="3" id="KW-0813">Transport</keyword>
<dbReference type="KEGG" id="pic:PICST_87941"/>
<feature type="domain" description="Importin N-terminal" evidence="5">
    <location>
        <begin position="27"/>
        <end position="99"/>
    </location>
</feature>
<evidence type="ECO:0000256" key="4">
    <source>
        <dbReference type="ARBA" id="ARBA00023242"/>
    </source>
</evidence>
<evidence type="ECO:0000313" key="7">
    <source>
        <dbReference type="Proteomes" id="UP000002258"/>
    </source>
</evidence>
<dbReference type="Proteomes" id="UP000002258">
    <property type="component" value="Chromosome 2"/>
</dbReference>
<keyword evidence="7" id="KW-1185">Reference proteome</keyword>
<organism evidence="6 7">
    <name type="scientific">Scheffersomyces stipitis (strain ATCC 58785 / CBS 6054 / NBRC 10063 / NRRL Y-11545)</name>
    <name type="common">Yeast</name>
    <name type="synonym">Pichia stipitis</name>
    <dbReference type="NCBI Taxonomy" id="322104"/>
    <lineage>
        <taxon>Eukaryota</taxon>
        <taxon>Fungi</taxon>
        <taxon>Dikarya</taxon>
        <taxon>Ascomycota</taxon>
        <taxon>Saccharomycotina</taxon>
        <taxon>Pichiomycetes</taxon>
        <taxon>Debaryomycetaceae</taxon>
        <taxon>Scheffersomyces</taxon>
    </lineage>
</organism>
<evidence type="ECO:0000256" key="3">
    <source>
        <dbReference type="ARBA" id="ARBA00022448"/>
    </source>
</evidence>
<sequence length="986" mass="114194">MELSSGNLLTVLTLASGSERNLEQQNAEAQLKKWEVSSGYHYLLQEIYLKTEVPLQIRWLAIICFKNGIDKYWRSSRQYAISKEEKVQIRSRVFYLLHEQNNQLTVQNAHSVSKIARFDFPSEWPTLLDDIAKSLDEFVFKSNDLISTNNMLIILNRIIKTISMVRIGRARHAMQSKAPIIVTILIKLYQKFFQGWTQSLDLSLMEICYLCLKNLRRIIPEGFEQPHKNQDVSEFLASTVDHLQSLIQEHDKYSSDLLERYVKCYCKLYVTIINNNPTSFVLLPSSQKILTTFLTLLEQRAEFIYNSSEENDFWEILALKGFVILKKIMAYIFKKGAITLKQRNDKVEVSSAIEKLTKDFFTPDVIQHLCELVINWYLRLKPSDLEGWLLEPEEWVNEELSTSWEYQIRPCAENFYQDLIRYFSDTLTGYVINKISYGLVENESVDRILMKDAILCTFQLSSSAIANSVNFDNLLHEVFIPEGLKNDLVENKILKRRICLIIGEWVSVQCSRESRIDIYKLLLNFLQPTNQINDKVVKIASIQTLRAIVNDWDFNKHDFQPFLNDFVKLLLNLLNEMKLTESKLYIFNTLAVLIERCNPLMDYQTLIDILRIIPRYWESSSVDNEPIIKNSLLRALKSLTISLNENSAETHAIALPLVNSCCSESSELYSLLSEDGYDLWLSLLKYCPQSQLNNNQIMELFELIPSGLLNSTEILPTILSILRSYSLYAPELFSNKISLELFRVLAGYLPKMRDDAFAVFVSLLDILLLENSSNESFINNLLTSGLFSAMIDYVLDDNQSIILCTKIYLVLSRLAKNSPEVFFRMLDIASVDVEKFFKTWLQYYNNNGNPRNKKVNLMALLSLTAYGVPKNIKVALEISAEVVKRTFYFLEEIKENDNGSCEAYNSDFTYEDIDDYAYLDPDIKPHGEKNRYGLLLEKMDPVYKTNLLEYLKETIMSLKTQLSNSDFNQLMSLNDGYTLDKLHALT</sequence>
<dbReference type="InterPro" id="IPR016024">
    <property type="entry name" value="ARM-type_fold"/>
</dbReference>
<dbReference type="AlphaFoldDB" id="A3LPI6"/>
<dbReference type="PANTHER" id="PTHR10997">
    <property type="entry name" value="IMPORTIN-7, 8, 11"/>
    <property type="match status" value="1"/>
</dbReference>
<evidence type="ECO:0000259" key="5">
    <source>
        <dbReference type="PROSITE" id="PS50166"/>
    </source>
</evidence>
<dbReference type="HOGENOM" id="CLU_003886_0_0_1"/>
<dbReference type="RefSeq" id="XP_001382528.2">
    <property type="nucleotide sequence ID" value="XM_001382491.1"/>
</dbReference>
<dbReference type="eggNOG" id="KOG1993">
    <property type="taxonomic scope" value="Eukaryota"/>
</dbReference>
<dbReference type="SUPFAM" id="SSF48371">
    <property type="entry name" value="ARM repeat"/>
    <property type="match status" value="1"/>
</dbReference>
<name>A3LPI6_PICST</name>
<dbReference type="GO" id="GO:0005829">
    <property type="term" value="C:cytosol"/>
    <property type="evidence" value="ECO:0007669"/>
    <property type="project" value="TreeGrafter"/>
</dbReference>
<evidence type="ECO:0000313" key="6">
    <source>
        <dbReference type="EMBL" id="ABN64499.2"/>
    </source>
</evidence>
<proteinExistence type="inferred from homology"/>
<dbReference type="GO" id="GO:0008139">
    <property type="term" value="F:nuclear localization sequence binding"/>
    <property type="evidence" value="ECO:0007669"/>
    <property type="project" value="EnsemblFungi"/>
</dbReference>
<dbReference type="SMART" id="SM00913">
    <property type="entry name" value="IBN_N"/>
    <property type="match status" value="1"/>
</dbReference>
<dbReference type="Pfam" id="PF25758">
    <property type="entry name" value="TPR_IPO11"/>
    <property type="match status" value="1"/>
</dbReference>
<dbReference type="GO" id="GO:0006606">
    <property type="term" value="P:protein import into nucleus"/>
    <property type="evidence" value="ECO:0007669"/>
    <property type="project" value="EnsemblFungi"/>
</dbReference>
<protein>
    <recommendedName>
        <fullName evidence="5">Importin N-terminal domain-containing protein</fullName>
    </recommendedName>
</protein>
<dbReference type="STRING" id="322104.A3LPI6"/>
<dbReference type="FunCoup" id="A3LPI6">
    <property type="interactions" value="1100"/>
</dbReference>
<keyword evidence="4" id="KW-0539">Nucleus</keyword>
<comment type="subcellular location">
    <subcellularLocation>
        <location evidence="1">Nucleus</location>
    </subcellularLocation>
</comment>
<dbReference type="Gene3D" id="1.25.10.10">
    <property type="entry name" value="Leucine-rich Repeat Variant"/>
    <property type="match status" value="1"/>
</dbReference>